<keyword evidence="3" id="KW-1185">Reference proteome</keyword>
<dbReference type="Proteomes" id="UP000054485">
    <property type="component" value="Unassembled WGS sequence"/>
</dbReference>
<reference evidence="3" key="2">
    <citation type="submission" date="2015-01" db="EMBL/GenBank/DDBJ databases">
        <title>Evolutionary Origins and Diversification of the Mycorrhizal Mutualists.</title>
        <authorList>
            <consortium name="DOE Joint Genome Institute"/>
            <consortium name="Mycorrhizal Genomics Consortium"/>
            <person name="Kohler A."/>
            <person name="Kuo A."/>
            <person name="Nagy L.G."/>
            <person name="Floudas D."/>
            <person name="Copeland A."/>
            <person name="Barry K.W."/>
            <person name="Cichocki N."/>
            <person name="Veneault-Fourrey C."/>
            <person name="LaButti K."/>
            <person name="Lindquist E.A."/>
            <person name="Lipzen A."/>
            <person name="Lundell T."/>
            <person name="Morin E."/>
            <person name="Murat C."/>
            <person name="Riley R."/>
            <person name="Ohm R."/>
            <person name="Sun H."/>
            <person name="Tunlid A."/>
            <person name="Henrissat B."/>
            <person name="Grigoriev I.V."/>
            <person name="Hibbett D.S."/>
            <person name="Martin F."/>
        </authorList>
    </citation>
    <scope>NUCLEOTIDE SEQUENCE [LARGE SCALE GENOMIC DNA]</scope>
    <source>
        <strain evidence="3">UH-Slu-Lm8-n1</strain>
    </source>
</reference>
<evidence type="ECO:0000313" key="2">
    <source>
        <dbReference type="EMBL" id="KIK32415.1"/>
    </source>
</evidence>
<feature type="region of interest" description="Disordered" evidence="1">
    <location>
        <begin position="48"/>
        <end position="67"/>
    </location>
</feature>
<dbReference type="EMBL" id="KN836252">
    <property type="protein sequence ID" value="KIK32415.1"/>
    <property type="molecule type" value="Genomic_DNA"/>
</dbReference>
<name>A0A0C9Z4Q6_9AGAM</name>
<reference evidence="2 3" key="1">
    <citation type="submission" date="2014-04" db="EMBL/GenBank/DDBJ databases">
        <authorList>
            <consortium name="DOE Joint Genome Institute"/>
            <person name="Kuo A."/>
            <person name="Ruytinx J."/>
            <person name="Rineau F."/>
            <person name="Colpaert J."/>
            <person name="Kohler A."/>
            <person name="Nagy L.G."/>
            <person name="Floudas D."/>
            <person name="Copeland A."/>
            <person name="Barry K.W."/>
            <person name="Cichocki N."/>
            <person name="Veneault-Fourrey C."/>
            <person name="LaButti K."/>
            <person name="Lindquist E.A."/>
            <person name="Lipzen A."/>
            <person name="Lundell T."/>
            <person name="Morin E."/>
            <person name="Murat C."/>
            <person name="Sun H."/>
            <person name="Tunlid A."/>
            <person name="Henrissat B."/>
            <person name="Grigoriev I.V."/>
            <person name="Hibbett D.S."/>
            <person name="Martin F."/>
            <person name="Nordberg H.P."/>
            <person name="Cantor M.N."/>
            <person name="Hua S.X."/>
        </authorList>
    </citation>
    <scope>NUCLEOTIDE SEQUENCE [LARGE SCALE GENOMIC DNA]</scope>
    <source>
        <strain evidence="2 3">UH-Slu-Lm8-n1</strain>
    </source>
</reference>
<evidence type="ECO:0000256" key="1">
    <source>
        <dbReference type="SAM" id="MobiDB-lite"/>
    </source>
</evidence>
<dbReference type="HOGENOM" id="CLU_205483_0_0_1"/>
<dbReference type="AlphaFoldDB" id="A0A0C9Z4Q6"/>
<proteinExistence type="predicted"/>
<accession>A0A0C9Z4Q6</accession>
<evidence type="ECO:0000313" key="3">
    <source>
        <dbReference type="Proteomes" id="UP000054485"/>
    </source>
</evidence>
<protein>
    <submittedName>
        <fullName evidence="2">Uncharacterized protein</fullName>
    </submittedName>
</protein>
<organism evidence="2 3">
    <name type="scientific">Suillus luteus UH-Slu-Lm8-n1</name>
    <dbReference type="NCBI Taxonomy" id="930992"/>
    <lineage>
        <taxon>Eukaryota</taxon>
        <taxon>Fungi</taxon>
        <taxon>Dikarya</taxon>
        <taxon>Basidiomycota</taxon>
        <taxon>Agaricomycotina</taxon>
        <taxon>Agaricomycetes</taxon>
        <taxon>Agaricomycetidae</taxon>
        <taxon>Boletales</taxon>
        <taxon>Suillineae</taxon>
        <taxon>Suillaceae</taxon>
        <taxon>Suillus</taxon>
    </lineage>
</organism>
<dbReference type="InParanoid" id="A0A0C9Z4Q6"/>
<gene>
    <name evidence="2" type="ORF">CY34DRAFT_814319</name>
</gene>
<sequence>MKKSDTNGRKYMQQRTYHEAPTYDIMAAEALKKEDTERTEFTQQHMQCNTSAQGYSMPNTPITSSHP</sequence>